<organism evidence="2 3">
    <name type="scientific">Symbiodinium pilosum</name>
    <name type="common">Dinoflagellate</name>
    <dbReference type="NCBI Taxonomy" id="2952"/>
    <lineage>
        <taxon>Eukaryota</taxon>
        <taxon>Sar</taxon>
        <taxon>Alveolata</taxon>
        <taxon>Dinophyceae</taxon>
        <taxon>Suessiales</taxon>
        <taxon>Symbiodiniaceae</taxon>
        <taxon>Symbiodinium</taxon>
    </lineage>
</organism>
<keyword evidence="3" id="KW-1185">Reference proteome</keyword>
<reference evidence="2" key="1">
    <citation type="submission" date="2021-02" db="EMBL/GenBank/DDBJ databases">
        <authorList>
            <person name="Dougan E. K."/>
            <person name="Rhodes N."/>
            <person name="Thang M."/>
            <person name="Chan C."/>
        </authorList>
    </citation>
    <scope>NUCLEOTIDE SEQUENCE</scope>
</reference>
<feature type="region of interest" description="Disordered" evidence="1">
    <location>
        <begin position="242"/>
        <end position="270"/>
    </location>
</feature>
<name>A0A812UWR7_SYMPI</name>
<sequence>MSFSAEAVQSKLEAILASSHRQVAARCTLYCAELVEAAREDERQQIRDRQIAQMSPGSAGAWTRGFFGDSFPHQETQNPKLAQQPTLDQCHTDRTTDRDCEWILRTAFEIRNKVVQRRRSSKEALQSLEEVDLVEEATRSRAVSMSKKQVPSILDPALVERINYFRHMVQNAIRLWQDKLLDDTPSLSRSATVFPGNVQGKAAKWSARTDLAPCLDSESLEESGRSPYRHLISSCSTLSAKNLDLPTEPTGDRTAASSVKSTTPKSRRELHEDLGRELEQLAKDLRNAQIIKSY</sequence>
<gene>
    <name evidence="2" type="ORF">SPIL2461_LOCUS15954</name>
</gene>
<comment type="caution">
    <text evidence="2">The sequence shown here is derived from an EMBL/GenBank/DDBJ whole genome shotgun (WGS) entry which is preliminary data.</text>
</comment>
<proteinExistence type="predicted"/>
<feature type="compositionally biased region" description="Polar residues" evidence="1">
    <location>
        <begin position="73"/>
        <end position="89"/>
    </location>
</feature>
<evidence type="ECO:0000313" key="3">
    <source>
        <dbReference type="Proteomes" id="UP000649617"/>
    </source>
</evidence>
<dbReference type="AlphaFoldDB" id="A0A812UWR7"/>
<dbReference type="OrthoDB" id="426612at2759"/>
<protein>
    <submittedName>
        <fullName evidence="2">Uncharacterized protein</fullName>
    </submittedName>
</protein>
<evidence type="ECO:0000313" key="2">
    <source>
        <dbReference type="EMBL" id="CAE7600888.1"/>
    </source>
</evidence>
<feature type="region of interest" description="Disordered" evidence="1">
    <location>
        <begin position="65"/>
        <end position="92"/>
    </location>
</feature>
<evidence type="ECO:0000256" key="1">
    <source>
        <dbReference type="SAM" id="MobiDB-lite"/>
    </source>
</evidence>
<dbReference type="Proteomes" id="UP000649617">
    <property type="component" value="Unassembled WGS sequence"/>
</dbReference>
<feature type="compositionally biased region" description="Polar residues" evidence="1">
    <location>
        <begin position="255"/>
        <end position="264"/>
    </location>
</feature>
<accession>A0A812UWR7</accession>
<dbReference type="EMBL" id="CAJNIZ010040247">
    <property type="protein sequence ID" value="CAE7600888.1"/>
    <property type="molecule type" value="Genomic_DNA"/>
</dbReference>